<proteinExistence type="predicted"/>
<dbReference type="OrthoDB" id="440589at2759"/>
<reference evidence="1" key="1">
    <citation type="submission" date="2021-02" db="EMBL/GenBank/DDBJ databases">
        <authorList>
            <person name="Dougan E. K."/>
            <person name="Rhodes N."/>
            <person name="Thang M."/>
            <person name="Chan C."/>
        </authorList>
    </citation>
    <scope>NUCLEOTIDE SEQUENCE</scope>
</reference>
<evidence type="ECO:0000313" key="2">
    <source>
        <dbReference type="Proteomes" id="UP000601435"/>
    </source>
</evidence>
<comment type="caution">
    <text evidence="1">The sequence shown here is derived from an EMBL/GenBank/DDBJ whole genome shotgun (WGS) entry which is preliminary data.</text>
</comment>
<sequence length="116" mass="13534">MQSFHTLNFFHQQGQWASLRDMARTCWQSYLLILKFFMAPFFEARFLDTWLTSQVDFDTWAVFVPGTGKLKISSFTYQVCPLHSIPQLPFPLNMHCSFCSCTCYACTHVSPGRTRM</sequence>
<protein>
    <submittedName>
        <fullName evidence="1">Uncharacterized protein</fullName>
    </submittedName>
</protein>
<dbReference type="AlphaFoldDB" id="A0A812YI23"/>
<accession>A0A812YI23</accession>
<dbReference type="EMBL" id="CAJNJA010041674">
    <property type="protein sequence ID" value="CAE7776994.1"/>
    <property type="molecule type" value="Genomic_DNA"/>
</dbReference>
<keyword evidence="2" id="KW-1185">Reference proteome</keyword>
<organism evidence="1 2">
    <name type="scientific">Symbiodinium necroappetens</name>
    <dbReference type="NCBI Taxonomy" id="1628268"/>
    <lineage>
        <taxon>Eukaryota</taxon>
        <taxon>Sar</taxon>
        <taxon>Alveolata</taxon>
        <taxon>Dinophyceae</taxon>
        <taxon>Suessiales</taxon>
        <taxon>Symbiodiniaceae</taxon>
        <taxon>Symbiodinium</taxon>
    </lineage>
</organism>
<evidence type="ECO:0000313" key="1">
    <source>
        <dbReference type="EMBL" id="CAE7776994.1"/>
    </source>
</evidence>
<gene>
    <name evidence="1" type="ORF">SNEC2469_LOCUS22746</name>
</gene>
<dbReference type="Proteomes" id="UP000601435">
    <property type="component" value="Unassembled WGS sequence"/>
</dbReference>
<name>A0A812YI23_9DINO</name>